<dbReference type="GO" id="GO:0019867">
    <property type="term" value="C:outer membrane"/>
    <property type="evidence" value="ECO:0007669"/>
    <property type="project" value="InterPro"/>
</dbReference>
<dbReference type="Gene3D" id="2.40.160.50">
    <property type="entry name" value="membrane protein fhac: a member of the omp85/tpsb transporter family"/>
    <property type="match status" value="1"/>
</dbReference>
<proteinExistence type="predicted"/>
<keyword evidence="4" id="KW-0732">Signal</keyword>
<organism evidence="6 7">
    <name type="scientific">Salipiger bermudensis (strain DSM 26914 / JCM 13377 / KCTC 12554 / HTCC2601)</name>
    <name type="common">Pelagibaca bermudensis</name>
    <dbReference type="NCBI Taxonomy" id="314265"/>
    <lineage>
        <taxon>Bacteria</taxon>
        <taxon>Pseudomonadati</taxon>
        <taxon>Pseudomonadota</taxon>
        <taxon>Alphaproteobacteria</taxon>
        <taxon>Rhodobacterales</taxon>
        <taxon>Roseobacteraceae</taxon>
        <taxon>Salipiger</taxon>
    </lineage>
</organism>
<dbReference type="STRING" id="314265.R2601_17289"/>
<evidence type="ECO:0000256" key="2">
    <source>
        <dbReference type="ARBA" id="ARBA00022452"/>
    </source>
</evidence>
<evidence type="ECO:0000313" key="7">
    <source>
        <dbReference type="Proteomes" id="UP000006230"/>
    </source>
</evidence>
<sequence length="603" mass="64084">MTIRRLAAASGTALCLASSPVVALDDVRFTSPSMSDDLSDQIRNNSALAAAEVEAEDGQISGQDVLAAALSDYGILLETLYANGYYGGVISILIDGREASEIPLLSTPDTVGTVTVRIDTGPSFEFGRTELTPLAPETELPEAFARGETARASVVGDAAEAGVDGWRDIGHAKAEVTDQQVTANHRTSELDVAMRIAPGPELRFGRLDTDGSSAVRTAAQRRIAGLPSGERFDPEEVQDVTNRLTRTGAFSSVTVREAEQPNPDGTLDMIVDVVDNKPRRFGFGAEISSLEGLSLTAFWLHRNLWGGAERLRIDGEVTDIGASGSDALDASLTARLEVPAAIAELGPNTDAFFEASVSTLNEPTYSADTAELTAGLTRRFNDDLTGEIGVGLFYSQTEDDLGEREFLLFTLPLSLTWDKRDIDLDPTSGWYLDAELTPFYNLDGEGHGARLFTDLRGYYGFGESKSTVLAGRLQLGSVVGAELEDTQPEFLFYSGGAGTVRGQPYQSLTVEFDGNETGGRSFLGLSTELRQDINDTWGVVAFADAGYISEASAPGTEGDWHAGAGLGVRYSTPIGPLRVDVAGPVSGDTGEGVQLYIGIGQAF</sequence>
<dbReference type="eggNOG" id="COG0729">
    <property type="taxonomic scope" value="Bacteria"/>
</dbReference>
<comment type="subcellular location">
    <subcellularLocation>
        <location evidence="1">Membrane</location>
    </subcellularLocation>
</comment>
<evidence type="ECO:0000259" key="5">
    <source>
        <dbReference type="Pfam" id="PF01103"/>
    </source>
</evidence>
<name>Q0FS49_SALBH</name>
<feature type="domain" description="Bacterial surface antigen (D15)" evidence="5">
    <location>
        <begin position="360"/>
        <end position="603"/>
    </location>
</feature>
<dbReference type="PANTHER" id="PTHR12815:SF42">
    <property type="entry name" value="BACTERIAL SURFACE ANTIGEN (D15) DOMAIN-CONTAINING PROTEIN"/>
    <property type="match status" value="1"/>
</dbReference>
<feature type="signal peptide" evidence="4">
    <location>
        <begin position="1"/>
        <end position="23"/>
    </location>
</feature>
<keyword evidence="7" id="KW-1185">Reference proteome</keyword>
<feature type="chain" id="PRO_5004171914" evidence="4">
    <location>
        <begin position="24"/>
        <end position="603"/>
    </location>
</feature>
<keyword evidence="2" id="KW-1134">Transmembrane beta strand</keyword>
<accession>Q0FS49</accession>
<keyword evidence="2" id="KW-0812">Transmembrane</keyword>
<gene>
    <name evidence="6" type="ORF">R2601_17289</name>
</gene>
<dbReference type="Proteomes" id="UP000006230">
    <property type="component" value="Unassembled WGS sequence"/>
</dbReference>
<evidence type="ECO:0000256" key="4">
    <source>
        <dbReference type="SAM" id="SignalP"/>
    </source>
</evidence>
<dbReference type="HOGENOM" id="CLU_018618_0_1_5"/>
<dbReference type="RefSeq" id="WP_007797118.1">
    <property type="nucleotide sequence ID" value="NZ_DS022276.1"/>
</dbReference>
<dbReference type="EMBL" id="AATQ01000010">
    <property type="protein sequence ID" value="EAU46910.1"/>
    <property type="molecule type" value="Genomic_DNA"/>
</dbReference>
<dbReference type="Pfam" id="PF01103">
    <property type="entry name" value="Omp85"/>
    <property type="match status" value="1"/>
</dbReference>
<reference evidence="6 7" key="1">
    <citation type="journal article" date="2010" name="J. Bacteriol.">
        <title>Genome sequences of Pelagibaca bermudensis HTCC2601T and Maritimibacter alkaliphilus HTCC2654T, the type strains of two marine Roseobacter genera.</title>
        <authorList>
            <person name="Thrash J.C."/>
            <person name="Cho J.C."/>
            <person name="Ferriera S."/>
            <person name="Johnson J."/>
            <person name="Vergin K.L."/>
            <person name="Giovannoni S.J."/>
        </authorList>
    </citation>
    <scope>NUCLEOTIDE SEQUENCE [LARGE SCALE GENOMIC DNA]</scope>
    <source>
        <strain evidence="7">DSM 26914 / JCM 13377 / KCTC 12554 / HTCC2601</strain>
    </source>
</reference>
<dbReference type="PANTHER" id="PTHR12815">
    <property type="entry name" value="SORTING AND ASSEMBLY MACHINERY SAMM50 PROTEIN FAMILY MEMBER"/>
    <property type="match status" value="1"/>
</dbReference>
<evidence type="ECO:0000313" key="6">
    <source>
        <dbReference type="EMBL" id="EAU46910.1"/>
    </source>
</evidence>
<protein>
    <submittedName>
        <fullName evidence="6">Putative outer membrane protein</fullName>
    </submittedName>
</protein>
<comment type="caution">
    <text evidence="6">The sequence shown here is derived from an EMBL/GenBank/DDBJ whole genome shotgun (WGS) entry which is preliminary data.</text>
</comment>
<dbReference type="OrthoDB" id="9769707at2"/>
<dbReference type="InterPro" id="IPR000184">
    <property type="entry name" value="Bac_surfAg_D15"/>
</dbReference>
<dbReference type="AlphaFoldDB" id="Q0FS49"/>
<dbReference type="Gene3D" id="3.10.20.310">
    <property type="entry name" value="membrane protein fhac"/>
    <property type="match status" value="1"/>
</dbReference>
<evidence type="ECO:0000256" key="1">
    <source>
        <dbReference type="ARBA" id="ARBA00004370"/>
    </source>
</evidence>
<evidence type="ECO:0000256" key="3">
    <source>
        <dbReference type="ARBA" id="ARBA00023136"/>
    </source>
</evidence>
<dbReference type="InterPro" id="IPR039910">
    <property type="entry name" value="D15-like"/>
</dbReference>
<keyword evidence="3" id="KW-0472">Membrane</keyword>